<evidence type="ECO:0000313" key="3">
    <source>
        <dbReference type="Proteomes" id="UP000438429"/>
    </source>
</evidence>
<proteinExistence type="predicted"/>
<comment type="caution">
    <text evidence="2">The sequence shown here is derived from an EMBL/GenBank/DDBJ whole genome shotgun (WGS) entry which is preliminary data.</text>
</comment>
<organism evidence="2 3">
    <name type="scientific">Scophthalmus maximus</name>
    <name type="common">Turbot</name>
    <name type="synonym">Psetta maxima</name>
    <dbReference type="NCBI Taxonomy" id="52904"/>
    <lineage>
        <taxon>Eukaryota</taxon>
        <taxon>Metazoa</taxon>
        <taxon>Chordata</taxon>
        <taxon>Craniata</taxon>
        <taxon>Vertebrata</taxon>
        <taxon>Euteleostomi</taxon>
        <taxon>Actinopterygii</taxon>
        <taxon>Neopterygii</taxon>
        <taxon>Teleostei</taxon>
        <taxon>Neoteleostei</taxon>
        <taxon>Acanthomorphata</taxon>
        <taxon>Carangaria</taxon>
        <taxon>Pleuronectiformes</taxon>
        <taxon>Pleuronectoidei</taxon>
        <taxon>Scophthalmidae</taxon>
        <taxon>Scophthalmus</taxon>
    </lineage>
</organism>
<sequence length="83" mass="9765">MRKRSGSSAGRRSSTFRRRSDNLHFDEFGFAVTKRKEQKLHHRCHDYRSSSAVHCCSLFNVSNSSRSFPVDDDVRKGRFRNDR</sequence>
<feature type="compositionally biased region" description="Basic and acidic residues" evidence="1">
    <location>
        <begin position="72"/>
        <end position="83"/>
    </location>
</feature>
<dbReference type="Proteomes" id="UP000438429">
    <property type="component" value="Unassembled WGS sequence"/>
</dbReference>
<dbReference type="AlphaFoldDB" id="A0A6A4TFG1"/>
<dbReference type="EMBL" id="VEVO01000006">
    <property type="protein sequence ID" value="KAF0040922.1"/>
    <property type="molecule type" value="Genomic_DNA"/>
</dbReference>
<accession>A0A6A4TFG1</accession>
<evidence type="ECO:0000313" key="2">
    <source>
        <dbReference type="EMBL" id="KAF0040922.1"/>
    </source>
</evidence>
<name>A0A6A4TFG1_SCOMX</name>
<gene>
    <name evidence="2" type="ORF">F2P81_006820</name>
</gene>
<reference evidence="2 3" key="1">
    <citation type="submission" date="2019-06" db="EMBL/GenBank/DDBJ databases">
        <title>Draft genomes of female and male turbot (Scophthalmus maximus).</title>
        <authorList>
            <person name="Xu H."/>
            <person name="Xu X.-W."/>
            <person name="Shao C."/>
            <person name="Chen S."/>
        </authorList>
    </citation>
    <scope>NUCLEOTIDE SEQUENCE [LARGE SCALE GENOMIC DNA]</scope>
    <source>
        <strain evidence="2">Ysfricsl-2016a</strain>
        <tissue evidence="2">Blood</tissue>
    </source>
</reference>
<evidence type="ECO:0000256" key="1">
    <source>
        <dbReference type="SAM" id="MobiDB-lite"/>
    </source>
</evidence>
<feature type="region of interest" description="Disordered" evidence="1">
    <location>
        <begin position="64"/>
        <end position="83"/>
    </location>
</feature>
<protein>
    <submittedName>
        <fullName evidence="2">Uncharacterized protein</fullName>
    </submittedName>
</protein>